<dbReference type="PANTHER" id="PTHR19229">
    <property type="entry name" value="ATP-BINDING CASSETTE TRANSPORTER SUBFAMILY A ABCA"/>
    <property type="match status" value="1"/>
</dbReference>
<dbReference type="Gene3D" id="3.40.50.300">
    <property type="entry name" value="P-loop containing nucleotide triphosphate hydrolases"/>
    <property type="match status" value="1"/>
</dbReference>
<keyword evidence="5" id="KW-1185">Reference proteome</keyword>
<dbReference type="SUPFAM" id="SSF52540">
    <property type="entry name" value="P-loop containing nucleoside triphosphate hydrolases"/>
    <property type="match status" value="1"/>
</dbReference>
<feature type="compositionally biased region" description="Polar residues" evidence="3">
    <location>
        <begin position="249"/>
        <end position="270"/>
    </location>
</feature>
<keyword evidence="1" id="KW-0813">Transport</keyword>
<evidence type="ECO:0000313" key="4">
    <source>
        <dbReference type="EMBL" id="KAJ8300982.1"/>
    </source>
</evidence>
<organism evidence="4 5">
    <name type="scientific">Tegillarca granosa</name>
    <name type="common">Malaysian cockle</name>
    <name type="synonym">Anadara granosa</name>
    <dbReference type="NCBI Taxonomy" id="220873"/>
    <lineage>
        <taxon>Eukaryota</taxon>
        <taxon>Metazoa</taxon>
        <taxon>Spiralia</taxon>
        <taxon>Lophotrochozoa</taxon>
        <taxon>Mollusca</taxon>
        <taxon>Bivalvia</taxon>
        <taxon>Autobranchia</taxon>
        <taxon>Pteriomorphia</taxon>
        <taxon>Arcoida</taxon>
        <taxon>Arcoidea</taxon>
        <taxon>Arcidae</taxon>
        <taxon>Tegillarca</taxon>
    </lineage>
</organism>
<evidence type="ECO:0000256" key="2">
    <source>
        <dbReference type="ARBA" id="ARBA00022737"/>
    </source>
</evidence>
<sequence length="304" mass="33964">MLCFVHVTGRTILLSTHHMDEADILGDRIAIISNGELKCCGSSLFLKNTFGEGYHLYLVKKETEEDLQSVDVLELLDNGDHSNTFISKCQESKVTEFINKYVSTAFLKSETARELHYILPFEEGKKGNFEKLFDALDNSIAQLHISSYGVMDTTLEEVFLKVTENSIAEEEVSTSVIEECLKLTVKEQSKELDNFDSTNTVTQDGSLLDNLSFSGTDPSLGEDLTVPLLHQASSNNQAQGHSVELGTFPANTSPSELNPSPTLSQHSSQSHMTKYDIQHGFCQTRNLRDLFLHSRYSRQPSLFP</sequence>
<name>A0ABQ9E6Q8_TEGGR</name>
<dbReference type="Proteomes" id="UP001217089">
    <property type="component" value="Unassembled WGS sequence"/>
</dbReference>
<evidence type="ECO:0000313" key="5">
    <source>
        <dbReference type="Proteomes" id="UP001217089"/>
    </source>
</evidence>
<dbReference type="InterPro" id="IPR026082">
    <property type="entry name" value="ABCA"/>
</dbReference>
<comment type="caution">
    <text evidence="4">The sequence shown here is derived from an EMBL/GenBank/DDBJ whole genome shotgun (WGS) entry which is preliminary data.</text>
</comment>
<dbReference type="InterPro" id="IPR027417">
    <property type="entry name" value="P-loop_NTPase"/>
</dbReference>
<dbReference type="PANTHER" id="PTHR19229:SF36">
    <property type="entry name" value="ATP-BINDING CASSETTE SUB-FAMILY A MEMBER 2"/>
    <property type="match status" value="1"/>
</dbReference>
<evidence type="ECO:0000256" key="1">
    <source>
        <dbReference type="ARBA" id="ARBA00022448"/>
    </source>
</evidence>
<accession>A0ABQ9E6Q8</accession>
<proteinExistence type="predicted"/>
<reference evidence="4 5" key="1">
    <citation type="submission" date="2022-12" db="EMBL/GenBank/DDBJ databases">
        <title>Chromosome-level genome of Tegillarca granosa.</title>
        <authorList>
            <person name="Kim J."/>
        </authorList>
    </citation>
    <scope>NUCLEOTIDE SEQUENCE [LARGE SCALE GENOMIC DNA]</scope>
    <source>
        <strain evidence="4">Teg-2019</strain>
        <tissue evidence="4">Adductor muscle</tissue>
    </source>
</reference>
<dbReference type="EMBL" id="JARBDR010000919">
    <property type="protein sequence ID" value="KAJ8300982.1"/>
    <property type="molecule type" value="Genomic_DNA"/>
</dbReference>
<protein>
    <submittedName>
        <fullName evidence="4">Uncharacterized protein</fullName>
    </submittedName>
</protein>
<gene>
    <name evidence="4" type="ORF">KUTeg_022501</name>
</gene>
<feature type="region of interest" description="Disordered" evidence="3">
    <location>
        <begin position="235"/>
        <end position="270"/>
    </location>
</feature>
<keyword evidence="2" id="KW-0677">Repeat</keyword>
<evidence type="ECO:0000256" key="3">
    <source>
        <dbReference type="SAM" id="MobiDB-lite"/>
    </source>
</evidence>